<dbReference type="GO" id="GO:0003677">
    <property type="term" value="F:DNA binding"/>
    <property type="evidence" value="ECO:0007669"/>
    <property type="project" value="UniProtKB-UniRule"/>
</dbReference>
<evidence type="ECO:0000256" key="4">
    <source>
        <dbReference type="ARBA" id="ARBA00023125"/>
    </source>
</evidence>
<dbReference type="Pfam" id="PF00872">
    <property type="entry name" value="Transposase_mut"/>
    <property type="match status" value="1"/>
</dbReference>
<evidence type="ECO:0000256" key="1">
    <source>
        <dbReference type="ARBA" id="ARBA00002190"/>
    </source>
</evidence>
<comment type="similarity">
    <text evidence="2 6">Belongs to the transposase mutator family.</text>
</comment>
<dbReference type="InterPro" id="IPR001207">
    <property type="entry name" value="Transposase_mutator"/>
</dbReference>
<keyword evidence="4 6" id="KW-0238">DNA-binding</keyword>
<comment type="function">
    <text evidence="1 6">Required for the transposition of the insertion element.</text>
</comment>
<dbReference type="PANTHER" id="PTHR33217:SF7">
    <property type="entry name" value="TRANSPOSASE FOR INSERTION SEQUENCE ELEMENT IS1081"/>
    <property type="match status" value="1"/>
</dbReference>
<evidence type="ECO:0000313" key="7">
    <source>
        <dbReference type="EMBL" id="QPM67880.1"/>
    </source>
</evidence>
<keyword evidence="3 6" id="KW-0815">Transposition</keyword>
<evidence type="ECO:0000256" key="6">
    <source>
        <dbReference type="RuleBase" id="RU365089"/>
    </source>
</evidence>
<accession>A0A7T1AL19</accession>
<keyword evidence="5 6" id="KW-0233">DNA recombination</keyword>
<evidence type="ECO:0000256" key="2">
    <source>
        <dbReference type="ARBA" id="ARBA00010961"/>
    </source>
</evidence>
<organism evidence="7 8">
    <name type="scientific">Atribacter laminatus</name>
    <dbReference type="NCBI Taxonomy" id="2847778"/>
    <lineage>
        <taxon>Bacteria</taxon>
        <taxon>Pseudomonadati</taxon>
        <taxon>Atribacterota</taxon>
        <taxon>Atribacteria</taxon>
        <taxon>Atribacterales</taxon>
        <taxon>Atribacteraceae</taxon>
        <taxon>Atribacter</taxon>
    </lineage>
</organism>
<sequence>MRNLLVHIPHKEKESFAAKLKQIWNQPNQECAKQYAHLLIQEYRDRFLQAIALLEEGLEDSLQFLAFPHLDQRKISSTNSLEQVHKEIRRRTRVVEGSFLPLIPISGWSPVISLSIRKDLDEE</sequence>
<evidence type="ECO:0000313" key="8">
    <source>
        <dbReference type="Proteomes" id="UP000594463"/>
    </source>
</evidence>
<name>A0A7T1AL19_ATRLM</name>
<dbReference type="GO" id="GO:0004803">
    <property type="term" value="F:transposase activity"/>
    <property type="evidence" value="ECO:0007669"/>
    <property type="project" value="UniProtKB-UniRule"/>
</dbReference>
<dbReference type="PANTHER" id="PTHR33217">
    <property type="entry name" value="TRANSPOSASE FOR INSERTION SEQUENCE ELEMENT IS1081"/>
    <property type="match status" value="1"/>
</dbReference>
<keyword evidence="8" id="KW-1185">Reference proteome</keyword>
<proteinExistence type="inferred from homology"/>
<evidence type="ECO:0000256" key="5">
    <source>
        <dbReference type="ARBA" id="ARBA00023172"/>
    </source>
</evidence>
<protein>
    <recommendedName>
        <fullName evidence="6">Mutator family transposase</fullName>
    </recommendedName>
</protein>
<dbReference type="EMBL" id="CP065383">
    <property type="protein sequence ID" value="QPM67880.1"/>
    <property type="molecule type" value="Genomic_DNA"/>
</dbReference>
<keyword evidence="6" id="KW-0814">Transposable element</keyword>
<dbReference type="AlphaFoldDB" id="A0A7T1AL19"/>
<dbReference type="GO" id="GO:0006313">
    <property type="term" value="P:DNA transposition"/>
    <property type="evidence" value="ECO:0007669"/>
    <property type="project" value="UniProtKB-UniRule"/>
</dbReference>
<gene>
    <name evidence="7" type="ORF">RT761_01093</name>
</gene>
<dbReference type="Proteomes" id="UP000594463">
    <property type="component" value="Chromosome"/>
</dbReference>
<dbReference type="KEGG" id="alam:RT761_01093"/>
<evidence type="ECO:0000256" key="3">
    <source>
        <dbReference type="ARBA" id="ARBA00022578"/>
    </source>
</evidence>
<reference evidence="7 8" key="1">
    <citation type="journal article" date="2021" name="Nat. Commun.">
        <title>Isolation of a member of the candidate phylum Atribacteria reveals a unique cell membrane structure.</title>
        <authorList>
            <person name="Taiki K."/>
            <person name="Nobu M.K."/>
            <person name="Kusada H."/>
            <person name="Meng X.-Y."/>
            <person name="Hosoki N."/>
            <person name="Uematsu K."/>
            <person name="Yoshioka H."/>
            <person name="Kamagata Y."/>
            <person name="Tamaki H."/>
        </authorList>
    </citation>
    <scope>NUCLEOTIDE SEQUENCE [LARGE SCALE GENOMIC DNA]</scope>
    <source>
        <strain evidence="7 8">RT761</strain>
    </source>
</reference>